<gene>
    <name evidence="1" type="ORF">PHACADRAFT_196346</name>
</gene>
<sequence>MARRDQHVGGTVVPALVERLPQELVDKIIDELSTDRRALRSCSLTSRRWLSRSSRHLFASFTLAGVNDIAPVLQSAQRTQSTQRILSNIVDLTLFIPSFDYLKLIENLPLLRELTIWEIDDPAEEESLSMPRLKAAGRTIVILEVHRISIFLVDSLLWLFESVGTLRLRDLYHFGAVPPCPAQHVVKNLDMRYIHPRLLRHVSMVLDHSALEGLTTQPLSPYEDGLQPVLNDFTQAVGRNLRAFHLMYYSAMCADFGPARLPILSSCAHMTSVTLTTDAFTHHSHPIRPSRALAFLTSLPAAVCHVRLELKYYEPWIRGATLVQKIQEVDWAAIGRALGAYANLASLEIGVKRTYHMPNHESFADDLSAQAAVLERLPARLGAVVVFI</sequence>
<dbReference type="AlphaFoldDB" id="K5W4N9"/>
<dbReference type="HOGENOM" id="CLU_711955_0_0_1"/>
<keyword evidence="2" id="KW-1185">Reference proteome</keyword>
<dbReference type="RefSeq" id="XP_007396615.1">
    <property type="nucleotide sequence ID" value="XM_007396553.1"/>
</dbReference>
<evidence type="ECO:0000313" key="2">
    <source>
        <dbReference type="Proteomes" id="UP000008370"/>
    </source>
</evidence>
<dbReference type="KEGG" id="pco:PHACADRAFT_196346"/>
<organism evidence="1 2">
    <name type="scientific">Phanerochaete carnosa (strain HHB-10118-sp)</name>
    <name type="common">White-rot fungus</name>
    <name type="synonym">Peniophora carnosa</name>
    <dbReference type="NCBI Taxonomy" id="650164"/>
    <lineage>
        <taxon>Eukaryota</taxon>
        <taxon>Fungi</taxon>
        <taxon>Dikarya</taxon>
        <taxon>Basidiomycota</taxon>
        <taxon>Agaricomycotina</taxon>
        <taxon>Agaricomycetes</taxon>
        <taxon>Polyporales</taxon>
        <taxon>Phanerochaetaceae</taxon>
        <taxon>Phanerochaete</taxon>
    </lineage>
</organism>
<proteinExistence type="predicted"/>
<reference evidence="1 2" key="1">
    <citation type="journal article" date="2012" name="BMC Genomics">
        <title>Comparative genomics of the white-rot fungi, Phanerochaete carnosa and P. chrysosporium, to elucidate the genetic basis of the distinct wood types they colonize.</title>
        <authorList>
            <person name="Suzuki H."/>
            <person name="MacDonald J."/>
            <person name="Syed K."/>
            <person name="Salamov A."/>
            <person name="Hori C."/>
            <person name="Aerts A."/>
            <person name="Henrissat B."/>
            <person name="Wiebenga A."/>
            <person name="vanKuyk P.A."/>
            <person name="Barry K."/>
            <person name="Lindquist E."/>
            <person name="LaButti K."/>
            <person name="Lapidus A."/>
            <person name="Lucas S."/>
            <person name="Coutinho P."/>
            <person name="Gong Y."/>
            <person name="Samejima M."/>
            <person name="Mahadevan R."/>
            <person name="Abou-Zaid M."/>
            <person name="de Vries R.P."/>
            <person name="Igarashi K."/>
            <person name="Yadav J.S."/>
            <person name="Grigoriev I.V."/>
            <person name="Master E.R."/>
        </authorList>
    </citation>
    <scope>NUCLEOTIDE SEQUENCE [LARGE SCALE GENOMIC DNA]</scope>
    <source>
        <strain evidence="1 2">HHB-10118-sp</strain>
    </source>
</reference>
<dbReference type="OrthoDB" id="2921803at2759"/>
<name>K5W4N9_PHACS</name>
<dbReference type="EMBL" id="JH930473">
    <property type="protein sequence ID" value="EKM53904.1"/>
    <property type="molecule type" value="Genomic_DNA"/>
</dbReference>
<dbReference type="Proteomes" id="UP000008370">
    <property type="component" value="Unassembled WGS sequence"/>
</dbReference>
<dbReference type="GeneID" id="18911149"/>
<dbReference type="InParanoid" id="K5W4N9"/>
<protein>
    <recommendedName>
        <fullName evidence="3">F-box domain-containing protein</fullName>
    </recommendedName>
</protein>
<accession>K5W4N9</accession>
<evidence type="ECO:0000313" key="1">
    <source>
        <dbReference type="EMBL" id="EKM53904.1"/>
    </source>
</evidence>
<evidence type="ECO:0008006" key="3">
    <source>
        <dbReference type="Google" id="ProtNLM"/>
    </source>
</evidence>